<evidence type="ECO:0000256" key="1">
    <source>
        <dbReference type="ARBA" id="ARBA00004308"/>
    </source>
</evidence>
<evidence type="ECO:0000313" key="7">
    <source>
        <dbReference type="Proteomes" id="UP001375743"/>
    </source>
</evidence>
<proteinExistence type="predicted"/>
<name>A0ABU8XZI9_9PROT</name>
<dbReference type="PANTHER" id="PTHR30024:SF43">
    <property type="entry name" value="BLL4572 PROTEIN"/>
    <property type="match status" value="1"/>
</dbReference>
<keyword evidence="3" id="KW-1003">Cell membrane</keyword>
<sequence>MPDDAWPVRLGLLRLTDAAPVFLAEALGLFAAEGAAVQLSVEPSWANIADKLAFGLLDAAMMLPPLALAMEFGLRGPKAPLVVPMGLSLNGNSIVLTRKLADAVLEGDERLSPPEAGQRLRHLLRSRPRRPRLAVVHTFSTHDLLLRCWLAASGIDPEQDVELVVVPPVETAAALASGRIDGFCAGAPWGAVAARSGIGRTVLLSSAIWPNHPEKCLAARADWAARHPAELQGLLRALLRASAICGDPVEAGALAVLLAARARVGVPAELIAPSLGSGESADVDRSLFAAHAATFPSRAHARWLTRQMGRWRALPADAAAKAERLYRPDLYAEAARAIGLRELPDPS</sequence>
<dbReference type="CDD" id="cd13553">
    <property type="entry name" value="PBP2_NrtA_CpmA_like"/>
    <property type="match status" value="1"/>
</dbReference>
<dbReference type="PANTHER" id="PTHR30024">
    <property type="entry name" value="ALIPHATIC SULFONATES-BINDING PROTEIN-RELATED"/>
    <property type="match status" value="1"/>
</dbReference>
<evidence type="ECO:0000313" key="6">
    <source>
        <dbReference type="EMBL" id="MEK0085878.1"/>
    </source>
</evidence>
<keyword evidence="5" id="KW-0472">Membrane</keyword>
<organism evidence="6 7">
    <name type="scientific">Benzoatithermus flavus</name>
    <dbReference type="NCBI Taxonomy" id="3108223"/>
    <lineage>
        <taxon>Bacteria</taxon>
        <taxon>Pseudomonadati</taxon>
        <taxon>Pseudomonadota</taxon>
        <taxon>Alphaproteobacteria</taxon>
        <taxon>Geminicoccales</taxon>
        <taxon>Geminicoccaceae</taxon>
        <taxon>Benzoatithermus</taxon>
    </lineage>
</organism>
<dbReference type="RefSeq" id="WP_418161725.1">
    <property type="nucleotide sequence ID" value="NZ_JBBLZC010000037.1"/>
</dbReference>
<dbReference type="Pfam" id="PF13379">
    <property type="entry name" value="NMT1_2"/>
    <property type="match status" value="1"/>
</dbReference>
<dbReference type="Gene3D" id="3.40.190.10">
    <property type="entry name" value="Periplasmic binding protein-like II"/>
    <property type="match status" value="2"/>
</dbReference>
<evidence type="ECO:0000256" key="4">
    <source>
        <dbReference type="ARBA" id="ARBA00022519"/>
    </source>
</evidence>
<evidence type="ECO:0000256" key="2">
    <source>
        <dbReference type="ARBA" id="ARBA00022448"/>
    </source>
</evidence>
<comment type="caution">
    <text evidence="6">The sequence shown here is derived from an EMBL/GenBank/DDBJ whole genome shotgun (WGS) entry which is preliminary data.</text>
</comment>
<dbReference type="EMBL" id="JBBLZC010000037">
    <property type="protein sequence ID" value="MEK0085878.1"/>
    <property type="molecule type" value="Genomic_DNA"/>
</dbReference>
<protein>
    <submittedName>
        <fullName evidence="6">ABC transporter substrate-binding protein</fullName>
    </submittedName>
</protein>
<keyword evidence="2" id="KW-0813">Transport</keyword>
<dbReference type="InterPro" id="IPR044527">
    <property type="entry name" value="NrtA/CpmA_ABC-bd_dom"/>
</dbReference>
<dbReference type="SUPFAM" id="SSF53850">
    <property type="entry name" value="Periplasmic binding protein-like II"/>
    <property type="match status" value="1"/>
</dbReference>
<comment type="subcellular location">
    <subcellularLocation>
        <location evidence="1">Endomembrane system</location>
    </subcellularLocation>
</comment>
<reference evidence="6 7" key="1">
    <citation type="submission" date="2024-01" db="EMBL/GenBank/DDBJ databases">
        <title>Multi-omics insights into the function and evolution of sodium benzoate biodegradation pathways in Benzoatithermus flavus gen. nov., sp. nov. from hot spring.</title>
        <authorList>
            <person name="Hu C.-J."/>
            <person name="Li W.-J."/>
        </authorList>
    </citation>
    <scope>NUCLEOTIDE SEQUENCE [LARGE SCALE GENOMIC DNA]</scope>
    <source>
        <strain evidence="6 7">SYSU G07066</strain>
    </source>
</reference>
<gene>
    <name evidence="6" type="ORF">U1T56_22210</name>
</gene>
<evidence type="ECO:0000256" key="3">
    <source>
        <dbReference type="ARBA" id="ARBA00022475"/>
    </source>
</evidence>
<dbReference type="Proteomes" id="UP001375743">
    <property type="component" value="Unassembled WGS sequence"/>
</dbReference>
<evidence type="ECO:0000256" key="5">
    <source>
        <dbReference type="ARBA" id="ARBA00023136"/>
    </source>
</evidence>
<accession>A0ABU8XZI9</accession>
<keyword evidence="4" id="KW-0997">Cell inner membrane</keyword>
<keyword evidence="7" id="KW-1185">Reference proteome</keyword>